<comment type="caution">
    <text evidence="8">The sequence shown here is derived from an EMBL/GenBank/DDBJ whole genome shotgun (WGS) entry which is preliminary data.</text>
</comment>
<comment type="similarity">
    <text evidence="6">Belongs to the BamD family.</text>
</comment>
<reference evidence="8" key="1">
    <citation type="submission" date="2022-04" db="EMBL/GenBank/DDBJ databases">
        <title>Lysobacter sp. CAU 1642 isolated from sea sand.</title>
        <authorList>
            <person name="Kim W."/>
        </authorList>
    </citation>
    <scope>NUCLEOTIDE SEQUENCE</scope>
    <source>
        <strain evidence="8">CAU 1642</strain>
    </source>
</reference>
<dbReference type="Proteomes" id="UP001431449">
    <property type="component" value="Unassembled WGS sequence"/>
</dbReference>
<dbReference type="NCBIfam" id="TIGR03302">
    <property type="entry name" value="OM_YfiO"/>
    <property type="match status" value="1"/>
</dbReference>
<comment type="subcellular location">
    <subcellularLocation>
        <location evidence="6">Cell outer membrane</location>
    </subcellularLocation>
</comment>
<dbReference type="InterPro" id="IPR039565">
    <property type="entry name" value="BamD-like"/>
</dbReference>
<evidence type="ECO:0000256" key="3">
    <source>
        <dbReference type="ARBA" id="ARBA00023139"/>
    </source>
</evidence>
<dbReference type="SUPFAM" id="SSF48452">
    <property type="entry name" value="TPR-like"/>
    <property type="match status" value="1"/>
</dbReference>
<keyword evidence="5" id="KW-0449">Lipoprotein</keyword>
<dbReference type="CDD" id="cd15830">
    <property type="entry name" value="BamD"/>
    <property type="match status" value="1"/>
</dbReference>
<evidence type="ECO:0000256" key="4">
    <source>
        <dbReference type="ARBA" id="ARBA00023237"/>
    </source>
</evidence>
<evidence type="ECO:0000256" key="1">
    <source>
        <dbReference type="ARBA" id="ARBA00022729"/>
    </source>
</evidence>
<proteinExistence type="inferred from homology"/>
<dbReference type="InterPro" id="IPR011990">
    <property type="entry name" value="TPR-like_helical_dom_sf"/>
</dbReference>
<gene>
    <name evidence="6" type="primary">bamD</name>
    <name evidence="8" type="ORF">M0G41_06505</name>
</gene>
<dbReference type="PANTHER" id="PTHR37423:SF1">
    <property type="entry name" value="OUTER MEMBRANE PROTEIN ASSEMBLY FACTOR BAMD"/>
    <property type="match status" value="1"/>
</dbReference>
<organism evidence="8 9">
    <name type="scientific">Pseudomarimonas salicorniae</name>
    <dbReference type="NCBI Taxonomy" id="2933270"/>
    <lineage>
        <taxon>Bacteria</taxon>
        <taxon>Pseudomonadati</taxon>
        <taxon>Pseudomonadota</taxon>
        <taxon>Gammaproteobacteria</taxon>
        <taxon>Lysobacterales</taxon>
        <taxon>Lysobacteraceae</taxon>
        <taxon>Pseudomarimonas</taxon>
    </lineage>
</organism>
<comment type="function">
    <text evidence="6">Part of the outer membrane protein assembly complex, which is involved in assembly and insertion of beta-barrel proteins into the outer membrane.</text>
</comment>
<protein>
    <recommendedName>
        <fullName evidence="6">Outer membrane protein assembly factor BamD</fullName>
    </recommendedName>
</protein>
<dbReference type="EMBL" id="JALNMH010000004">
    <property type="protein sequence ID" value="MCK7593317.1"/>
    <property type="molecule type" value="Genomic_DNA"/>
</dbReference>
<keyword evidence="3" id="KW-0564">Palmitate</keyword>
<keyword evidence="1 6" id="KW-0732">Signal</keyword>
<keyword evidence="2 6" id="KW-0472">Membrane</keyword>
<dbReference type="Gene3D" id="1.25.40.10">
    <property type="entry name" value="Tetratricopeptide repeat domain"/>
    <property type="match status" value="1"/>
</dbReference>
<dbReference type="HAMAP" id="MF_00922">
    <property type="entry name" value="OM_assembly_BamD"/>
    <property type="match status" value="1"/>
</dbReference>
<name>A0ABT0GFJ9_9GAMM</name>
<evidence type="ECO:0000256" key="5">
    <source>
        <dbReference type="ARBA" id="ARBA00023288"/>
    </source>
</evidence>
<dbReference type="PANTHER" id="PTHR37423">
    <property type="entry name" value="SOLUBLE LYTIC MUREIN TRANSGLYCOSYLASE-RELATED"/>
    <property type="match status" value="1"/>
</dbReference>
<evidence type="ECO:0000313" key="8">
    <source>
        <dbReference type="EMBL" id="MCK7593317.1"/>
    </source>
</evidence>
<comment type="subunit">
    <text evidence="6">Part of the Bam complex.</text>
</comment>
<keyword evidence="9" id="KW-1185">Reference proteome</keyword>
<sequence length="289" mass="33345">MIHHQGLLRPAPRTALPSLARIGCLFLLALSLAGCKWFQKEDPLETLPVDQMYAEAKSALVGGNLGRATRYYQRLIARFPYGPYTEQAQLELAYAQHRNNEPEDALSTINRFIRTYPAHDKVAYAFYLKALINFERGNSALDRLVGIDATQRDQAFNVQSFNDFAEVIRRFPDTRYAVDARQRMVYLRNRLARHEINVAQYYLRRKAWVAALKRGQYLIEVYPQSRYQSDALAVMAESYRQLGQDTLADDTVRVLEANDPQHPYLTGGWPRQGGWWRKLLPFGDERRGS</sequence>
<dbReference type="InterPro" id="IPR017689">
    <property type="entry name" value="BamD"/>
</dbReference>
<dbReference type="Pfam" id="PF13525">
    <property type="entry name" value="YfiO"/>
    <property type="match status" value="1"/>
</dbReference>
<keyword evidence="4 6" id="KW-0998">Cell outer membrane</keyword>
<evidence type="ECO:0000313" key="9">
    <source>
        <dbReference type="Proteomes" id="UP001431449"/>
    </source>
</evidence>
<dbReference type="RefSeq" id="WP_248206689.1">
    <property type="nucleotide sequence ID" value="NZ_JALNMH010000004.1"/>
</dbReference>
<accession>A0ABT0GFJ9</accession>
<evidence type="ECO:0000259" key="7">
    <source>
        <dbReference type="Pfam" id="PF13525"/>
    </source>
</evidence>
<evidence type="ECO:0000256" key="2">
    <source>
        <dbReference type="ARBA" id="ARBA00023136"/>
    </source>
</evidence>
<feature type="domain" description="Outer membrane lipoprotein BamD-like" evidence="7">
    <location>
        <begin position="48"/>
        <end position="251"/>
    </location>
</feature>
<evidence type="ECO:0000256" key="6">
    <source>
        <dbReference type="HAMAP-Rule" id="MF_00922"/>
    </source>
</evidence>